<dbReference type="PANTHER" id="PTHR43796:SF2">
    <property type="entry name" value="CARBOXYNORSPERMIDINE SYNTHASE"/>
    <property type="match status" value="1"/>
</dbReference>
<evidence type="ECO:0000259" key="1">
    <source>
        <dbReference type="Pfam" id="PF03435"/>
    </source>
</evidence>
<dbReference type="AlphaFoldDB" id="A0A2T0QUT5"/>
<dbReference type="Proteomes" id="UP000238083">
    <property type="component" value="Unassembled WGS sequence"/>
</dbReference>
<sequence>MRVVALGGSGAMGRQALTTLSRIASPDEIVVADRNGRAAEETARHLLDAGQTARAVELDVTDTPALLRLLEDADVVLNTVGPFFKFGVPILRAAIASRTRYYDICDDPEPTAEMLGLHAEAEAAGVTAVIGAGASPGFMNILGRLATGGLDEVHDIATAWSFNSSYQDWDLLRSFNGQSEAALEHFFEQVTGTVTTLEEGVFVESTPLEPVEIDIPGLGQGTGYVVGHPEPITFRDSFSVTGGCRSLCLMTADRAAEFSILAGKIESGEISVAEATRLLVDRDTEIGRRAQAEAPRFRGVGDLPIYFVAATGTRDGQSVTQFAATRNKPEPMAIGTGVPLAVAAATGMGQVLPAGVFPPERVLNPEPFLTLVAEHWGVPRSELLYQGSVTHERVGTGV</sequence>
<dbReference type="PANTHER" id="PTHR43796">
    <property type="entry name" value="CARBOXYNORSPERMIDINE SYNTHASE"/>
    <property type="match status" value="1"/>
</dbReference>
<dbReference type="SUPFAM" id="SSF51735">
    <property type="entry name" value="NAD(P)-binding Rossmann-fold domains"/>
    <property type="match status" value="1"/>
</dbReference>
<gene>
    <name evidence="2" type="ORF">CLV37_1227</name>
</gene>
<dbReference type="Gene3D" id="3.30.360.10">
    <property type="entry name" value="Dihydrodipicolinate Reductase, domain 2"/>
    <property type="match status" value="1"/>
</dbReference>
<protein>
    <submittedName>
        <fullName evidence="2">Saccharopine dehydrogenase-like NADP-dependent oxidoreductase</fullName>
    </submittedName>
</protein>
<keyword evidence="3" id="KW-1185">Reference proteome</keyword>
<evidence type="ECO:0000313" key="2">
    <source>
        <dbReference type="EMBL" id="PRY08930.1"/>
    </source>
</evidence>
<evidence type="ECO:0000313" key="3">
    <source>
        <dbReference type="Proteomes" id="UP000238083"/>
    </source>
</evidence>
<dbReference type="OrthoDB" id="4420885at2"/>
<dbReference type="EMBL" id="PVZF01000022">
    <property type="protein sequence ID" value="PRY08930.1"/>
    <property type="molecule type" value="Genomic_DNA"/>
</dbReference>
<dbReference type="RefSeq" id="WP_106215544.1">
    <property type="nucleotide sequence ID" value="NZ_PVZF01000022.1"/>
</dbReference>
<reference evidence="2 3" key="1">
    <citation type="submission" date="2018-03" db="EMBL/GenBank/DDBJ databases">
        <title>Genomic Encyclopedia of Archaeal and Bacterial Type Strains, Phase II (KMG-II): from individual species to whole genera.</title>
        <authorList>
            <person name="Goeker M."/>
        </authorList>
    </citation>
    <scope>NUCLEOTIDE SEQUENCE [LARGE SCALE GENOMIC DNA]</scope>
    <source>
        <strain evidence="2 3">DSM 19711</strain>
    </source>
</reference>
<feature type="domain" description="Saccharopine dehydrogenase NADP binding" evidence="1">
    <location>
        <begin position="3"/>
        <end position="129"/>
    </location>
</feature>
<proteinExistence type="predicted"/>
<accession>A0A2T0QUT5</accession>
<dbReference type="InterPro" id="IPR036291">
    <property type="entry name" value="NAD(P)-bd_dom_sf"/>
</dbReference>
<organism evidence="2 3">
    <name type="scientific">Kineococcus rhizosphaerae</name>
    <dbReference type="NCBI Taxonomy" id="559628"/>
    <lineage>
        <taxon>Bacteria</taxon>
        <taxon>Bacillati</taxon>
        <taxon>Actinomycetota</taxon>
        <taxon>Actinomycetes</taxon>
        <taxon>Kineosporiales</taxon>
        <taxon>Kineosporiaceae</taxon>
        <taxon>Kineococcus</taxon>
    </lineage>
</organism>
<dbReference type="Gene3D" id="3.40.50.720">
    <property type="entry name" value="NAD(P)-binding Rossmann-like Domain"/>
    <property type="match status" value="1"/>
</dbReference>
<dbReference type="Pfam" id="PF03435">
    <property type="entry name" value="Sacchrp_dh_NADP"/>
    <property type="match status" value="1"/>
</dbReference>
<name>A0A2T0QUT5_9ACTN</name>
<comment type="caution">
    <text evidence="2">The sequence shown here is derived from an EMBL/GenBank/DDBJ whole genome shotgun (WGS) entry which is preliminary data.</text>
</comment>
<dbReference type="InterPro" id="IPR005097">
    <property type="entry name" value="Sacchrp_dh_NADP-bd"/>
</dbReference>